<organism evidence="3 4">
    <name type="scientific">Amycolatopsis antarctica</name>
    <dbReference type="NCBI Taxonomy" id="1854586"/>
    <lineage>
        <taxon>Bacteria</taxon>
        <taxon>Bacillati</taxon>
        <taxon>Actinomycetota</taxon>
        <taxon>Actinomycetes</taxon>
        <taxon>Pseudonocardiales</taxon>
        <taxon>Pseudonocardiaceae</taxon>
        <taxon>Amycolatopsis</taxon>
    </lineage>
</organism>
<sequence>MPVGVPLSEDVGGVVGFGVVLVGGVVGSGCVVVGCGVVVLGMVGPGVGPGPGPGPGAGPGPGPGVGSPVSGSVLDGGSRVVVVGLPSGPMLTVVVGVGETVVEGSGSATATPLMVWPGTWLPGTICEPEVPPVCGEVPPASAVALPPANSATPPNTVATTRPPSARAM</sequence>
<keyword evidence="2" id="KW-0472">Membrane</keyword>
<accession>A0A263D6F2</accession>
<evidence type="ECO:0000256" key="2">
    <source>
        <dbReference type="SAM" id="Phobius"/>
    </source>
</evidence>
<feature type="compositionally biased region" description="Polar residues" evidence="1">
    <location>
        <begin position="152"/>
        <end position="162"/>
    </location>
</feature>
<reference evidence="3 4" key="1">
    <citation type="submission" date="2017-07" db="EMBL/GenBank/DDBJ databases">
        <title>Amycolatopsis antarcticus sp. nov., isolated from the surface of an Antarcticus brown macroalga.</title>
        <authorList>
            <person name="Wang J."/>
            <person name="Leiva S."/>
            <person name="Huang J."/>
            <person name="Huang Y."/>
        </authorList>
    </citation>
    <scope>NUCLEOTIDE SEQUENCE [LARGE SCALE GENOMIC DNA]</scope>
    <source>
        <strain evidence="3 4">AU-G6</strain>
    </source>
</reference>
<keyword evidence="2" id="KW-1133">Transmembrane helix</keyword>
<keyword evidence="4" id="KW-1185">Reference proteome</keyword>
<dbReference type="Proteomes" id="UP000242444">
    <property type="component" value="Unassembled WGS sequence"/>
</dbReference>
<dbReference type="InParanoid" id="A0A263D6F2"/>
<feature type="transmembrane region" description="Helical" evidence="2">
    <location>
        <begin position="12"/>
        <end position="40"/>
    </location>
</feature>
<feature type="region of interest" description="Disordered" evidence="1">
    <location>
        <begin position="51"/>
        <end position="71"/>
    </location>
</feature>
<feature type="region of interest" description="Disordered" evidence="1">
    <location>
        <begin position="145"/>
        <end position="168"/>
    </location>
</feature>
<feature type="compositionally biased region" description="Pro residues" evidence="1">
    <location>
        <begin position="51"/>
        <end position="62"/>
    </location>
</feature>
<comment type="caution">
    <text evidence="3">The sequence shown here is derived from an EMBL/GenBank/DDBJ whole genome shotgun (WGS) entry which is preliminary data.</text>
</comment>
<keyword evidence="2" id="KW-0812">Transmembrane</keyword>
<evidence type="ECO:0000313" key="3">
    <source>
        <dbReference type="EMBL" id="OZM74094.1"/>
    </source>
</evidence>
<gene>
    <name evidence="3" type="ORF">CFN78_07460</name>
</gene>
<evidence type="ECO:0000313" key="4">
    <source>
        <dbReference type="Proteomes" id="UP000242444"/>
    </source>
</evidence>
<proteinExistence type="predicted"/>
<protein>
    <submittedName>
        <fullName evidence="3">Uncharacterized protein</fullName>
    </submittedName>
</protein>
<name>A0A263D6F2_9PSEU</name>
<evidence type="ECO:0000256" key="1">
    <source>
        <dbReference type="SAM" id="MobiDB-lite"/>
    </source>
</evidence>
<dbReference type="AlphaFoldDB" id="A0A263D6F2"/>
<dbReference type="EMBL" id="NKYE01000003">
    <property type="protein sequence ID" value="OZM74094.1"/>
    <property type="molecule type" value="Genomic_DNA"/>
</dbReference>